<feature type="domain" description="C2H2-type" evidence="16">
    <location>
        <begin position="1125"/>
        <end position="1152"/>
    </location>
</feature>
<dbReference type="FunFam" id="3.30.160.60:FF:000247">
    <property type="entry name" value="Zinc finger protein 236"/>
    <property type="match status" value="1"/>
</dbReference>
<feature type="domain" description="C2H2-type" evidence="16">
    <location>
        <begin position="1533"/>
        <end position="1560"/>
    </location>
</feature>
<feature type="compositionally biased region" description="Basic and acidic residues" evidence="15">
    <location>
        <begin position="188"/>
        <end position="200"/>
    </location>
</feature>
<feature type="domain" description="C2H2-type" evidence="16">
    <location>
        <begin position="453"/>
        <end position="480"/>
    </location>
</feature>
<gene>
    <name evidence="18" type="primary">LOC115821543</name>
</gene>
<keyword evidence="10" id="KW-0805">Transcription regulation</keyword>
<keyword evidence="6" id="KW-0677">Repeat</keyword>
<feature type="domain" description="C2H2-type" evidence="16">
    <location>
        <begin position="629"/>
        <end position="656"/>
    </location>
</feature>
<feature type="domain" description="C2H2-type" evidence="16">
    <location>
        <begin position="234"/>
        <end position="263"/>
    </location>
</feature>
<feature type="domain" description="C2H2-type" evidence="16">
    <location>
        <begin position="1080"/>
        <end position="1107"/>
    </location>
</feature>
<comment type="function">
    <text evidence="1">May be involved in transcriptional regulation.</text>
</comment>
<feature type="compositionally biased region" description="Basic and acidic residues" evidence="15">
    <location>
        <begin position="997"/>
        <end position="1016"/>
    </location>
</feature>
<evidence type="ECO:0000256" key="15">
    <source>
        <dbReference type="SAM" id="MobiDB-lite"/>
    </source>
</evidence>
<dbReference type="FunFam" id="3.30.160.60:FF:000100">
    <property type="entry name" value="Zinc finger 45-like"/>
    <property type="match status" value="1"/>
</dbReference>
<evidence type="ECO:0000256" key="12">
    <source>
        <dbReference type="ARBA" id="ARBA00023163"/>
    </source>
</evidence>
<evidence type="ECO:0000256" key="7">
    <source>
        <dbReference type="ARBA" id="ARBA00022771"/>
    </source>
</evidence>
<dbReference type="InParanoid" id="A0A6J2WAD4"/>
<feature type="domain" description="C2H2-type" evidence="16">
    <location>
        <begin position="1652"/>
        <end position="1679"/>
    </location>
</feature>
<organism evidence="17 18">
    <name type="scientific">Chanos chanos</name>
    <name type="common">Milkfish</name>
    <name type="synonym">Mugil chanos</name>
    <dbReference type="NCBI Taxonomy" id="29144"/>
    <lineage>
        <taxon>Eukaryota</taxon>
        <taxon>Metazoa</taxon>
        <taxon>Chordata</taxon>
        <taxon>Craniata</taxon>
        <taxon>Vertebrata</taxon>
        <taxon>Euteleostomi</taxon>
        <taxon>Actinopterygii</taxon>
        <taxon>Neopterygii</taxon>
        <taxon>Teleostei</taxon>
        <taxon>Ostariophysi</taxon>
        <taxon>Gonorynchiformes</taxon>
        <taxon>Chanidae</taxon>
        <taxon>Chanos</taxon>
    </lineage>
</organism>
<feature type="domain" description="C2H2-type" evidence="16">
    <location>
        <begin position="1300"/>
        <end position="1328"/>
    </location>
</feature>
<feature type="region of interest" description="Disordered" evidence="15">
    <location>
        <begin position="951"/>
        <end position="975"/>
    </location>
</feature>
<dbReference type="Proteomes" id="UP000504632">
    <property type="component" value="Chromosome 9"/>
</dbReference>
<feature type="domain" description="C2H2-type" evidence="16">
    <location>
        <begin position="2427"/>
        <end position="2450"/>
    </location>
</feature>
<dbReference type="PANTHER" id="PTHR24384:SF189">
    <property type="entry name" value="C2H2-TYPE DOMAIN-CONTAINING PROTEIN-RELATED"/>
    <property type="match status" value="1"/>
</dbReference>
<feature type="domain" description="C2H2-type" evidence="16">
    <location>
        <begin position="2262"/>
        <end position="2290"/>
    </location>
</feature>
<keyword evidence="11" id="KW-0238">DNA-binding</keyword>
<feature type="domain" description="C2H2-type" evidence="16">
    <location>
        <begin position="1944"/>
        <end position="1966"/>
    </location>
</feature>
<dbReference type="FunFam" id="3.30.160.60:FF:000135">
    <property type="entry name" value="Zinc finger protein 358"/>
    <property type="match status" value="1"/>
</dbReference>
<keyword evidence="9" id="KW-0832">Ubl conjugation</keyword>
<evidence type="ECO:0000256" key="14">
    <source>
        <dbReference type="PROSITE-ProRule" id="PRU00042"/>
    </source>
</evidence>
<evidence type="ECO:0000256" key="3">
    <source>
        <dbReference type="ARBA" id="ARBA00006991"/>
    </source>
</evidence>
<evidence type="ECO:0000256" key="5">
    <source>
        <dbReference type="ARBA" id="ARBA00022723"/>
    </source>
</evidence>
<evidence type="ECO:0000256" key="1">
    <source>
        <dbReference type="ARBA" id="ARBA00003767"/>
    </source>
</evidence>
<dbReference type="FunFam" id="3.30.160.60:FF:000322">
    <property type="entry name" value="GDNF-inducible zinc finger protein 1"/>
    <property type="match status" value="1"/>
</dbReference>
<dbReference type="GO" id="GO:0005634">
    <property type="term" value="C:nucleus"/>
    <property type="evidence" value="ECO:0007669"/>
    <property type="project" value="UniProtKB-SubCell"/>
</dbReference>
<feature type="domain" description="C2H2-type" evidence="16">
    <location>
        <begin position="2208"/>
        <end position="2239"/>
    </location>
</feature>
<name>A0A6J2WAD4_CHACN</name>
<feature type="domain" description="C2H2-type" evidence="16">
    <location>
        <begin position="425"/>
        <end position="452"/>
    </location>
</feature>
<dbReference type="Gene3D" id="3.30.160.60">
    <property type="entry name" value="Classic Zinc Finger"/>
    <property type="match status" value="28"/>
</dbReference>
<dbReference type="InterPro" id="IPR036236">
    <property type="entry name" value="Znf_C2H2_sf"/>
</dbReference>
<evidence type="ECO:0000256" key="10">
    <source>
        <dbReference type="ARBA" id="ARBA00023015"/>
    </source>
</evidence>
<feature type="domain" description="C2H2-type" evidence="16">
    <location>
        <begin position="1779"/>
        <end position="1806"/>
    </location>
</feature>
<dbReference type="PANTHER" id="PTHR24384">
    <property type="entry name" value="FINGER PUTATIVE TRANSCRIPTION FACTOR FAMILY-RELATED"/>
    <property type="match status" value="1"/>
</dbReference>
<keyword evidence="4" id="KW-1017">Isopeptide bond</keyword>
<feature type="domain" description="C2H2-type" evidence="16">
    <location>
        <begin position="567"/>
        <end position="589"/>
    </location>
</feature>
<keyword evidence="8" id="KW-0862">Zinc</keyword>
<dbReference type="GO" id="GO:0000981">
    <property type="term" value="F:DNA-binding transcription factor activity, RNA polymerase II-specific"/>
    <property type="evidence" value="ECO:0007669"/>
    <property type="project" value="TreeGrafter"/>
</dbReference>
<evidence type="ECO:0000313" key="17">
    <source>
        <dbReference type="Proteomes" id="UP000504632"/>
    </source>
</evidence>
<feature type="domain" description="C2H2-type" evidence="16">
    <location>
        <begin position="768"/>
        <end position="795"/>
    </location>
</feature>
<dbReference type="FunFam" id="3.30.160.60:FF:000161">
    <property type="entry name" value="Zinc finger protein 366"/>
    <property type="match status" value="1"/>
</dbReference>
<feature type="domain" description="C2H2-type" evidence="16">
    <location>
        <begin position="2356"/>
        <end position="2383"/>
    </location>
</feature>
<feature type="domain" description="C2H2-type" evidence="16">
    <location>
        <begin position="2168"/>
        <end position="2196"/>
    </location>
</feature>
<evidence type="ECO:0000259" key="16">
    <source>
        <dbReference type="PROSITE" id="PS50157"/>
    </source>
</evidence>
<evidence type="ECO:0000256" key="4">
    <source>
        <dbReference type="ARBA" id="ARBA00022499"/>
    </source>
</evidence>
<feature type="domain" description="C2H2-type" evidence="16">
    <location>
        <begin position="397"/>
        <end position="424"/>
    </location>
</feature>
<feature type="domain" description="C2H2-type" evidence="16">
    <location>
        <begin position="1265"/>
        <end position="1299"/>
    </location>
</feature>
<evidence type="ECO:0000256" key="2">
    <source>
        <dbReference type="ARBA" id="ARBA00004123"/>
    </source>
</evidence>
<feature type="domain" description="C2H2-type" evidence="16">
    <location>
        <begin position="528"/>
        <end position="555"/>
    </location>
</feature>
<dbReference type="GO" id="GO:0000978">
    <property type="term" value="F:RNA polymerase II cis-regulatory region sequence-specific DNA binding"/>
    <property type="evidence" value="ECO:0007669"/>
    <property type="project" value="TreeGrafter"/>
</dbReference>
<feature type="region of interest" description="Disordered" evidence="15">
    <location>
        <begin position="996"/>
        <end position="1022"/>
    </location>
</feature>
<evidence type="ECO:0000256" key="11">
    <source>
        <dbReference type="ARBA" id="ARBA00023125"/>
    </source>
</evidence>
<evidence type="ECO:0000256" key="9">
    <source>
        <dbReference type="ARBA" id="ARBA00022843"/>
    </source>
</evidence>
<dbReference type="FunFam" id="3.30.160.60:FF:000690">
    <property type="entry name" value="Zinc finger protein 354C"/>
    <property type="match status" value="1"/>
</dbReference>
<sequence>MASELGESERPGENQSINSEQVKDSVELLATTNAPADIVTEGDDAENVDFQETKEINISTVPPDSPTENSLLLSSSVDNSMASNAVVVSTWSEVDDQQNTNISANNRCEFVWSETEEDAAVVNKVSSKNNGKGGNNNEEEDIITELRDKTVEELPSDCVQNEKTSQTQCEEIVPKDVENEMDCVGETKQSKDEKAGGGEKGEDEVEEGEEGRGGGEDGEDGEEVTVVRQRRSRLECRECGKRFTRRETYNLHRHFHMHQDEQASLTCKECGLTFQHRSSLIKHRNEHKAKNVPPLPTSERKQQNKECREDSDLQCDRCGGTFPTLIKLKLHACERSLEKLYRCPLCRKEFQYRVSINTHMQSHSFDSPFRCLECNKGFQCAATLHIHQRSHAALKPFECPDCGMVFRYRSIMEDHRRKHTEERPYQCSICGKSFKYGSLLNQHQYLHTGQKPYQCPDCGKKFAFAQNMRAHCRQHKKQPFICSQCPLTFPDSASLEMHIPSHKKPLGKTTGATGKENTNYGVEKRRDFKCPLCPEIFHKPVDLRTHMLIHEAEFERMTNAKSSDQTYFCPRCPLRFSNEAALQSHVLTHQPTSVPIKREVRDLNVVRADGIENVSVGGEWVDHSEKKPLKCRECGKCFRHRSVLQLHMRIHSKDRPYQCNVCFKTFRFSSYLQQHLIIHTGKKPYKCPDCGKGFAFLQNMRTHQRLHQQKPFRCTQCCKGYSDENQLQRHMLSHTGDKPYKCHLCDKSFGLAYLLRDHLNTHTGERPHRCQECNKSFPWLSSLVVHQKIHERKRLGFPSQRGITKSLSLPEKAGKGSEQQQLQLQLIQQLPQQLQRHQIPQHLQLLQQPQQIKLLRLQQPQPMQNLQQPEQLQKQQQATLQQQNQLPPAWVSAEALWLELNRAIMADVSSAKEGSLQENDTGFSYETEQTVNKRTGLAFLSSNKEIRVDGTCGSKDQRLDGPEQTTKHHAEVAPTSAFPPITIKEERIEDDEFVEIEVGKDEKDSSEERTASKDASSDIDESVDGEWQFRSVDCNEAFENNEVNLEHRQEYTHDGPIVCLDTDSQWDDLLVSVDGGQRTLCCALCGRRFSSSRGFFTHQLKHRNESLRQRSASNNSQGMVKQRLFECKDCGKTFSTVGLCLNHQRSHKQASKSVFHQLAHLKKKSFQCPTCGRCYSRASALDAHRRCHEVKLVKSRSSDVEKPLIVPAENDEAEKISKPTDEKEKKVFECSCGKSFSTACGLSAHQRFSATCSKGRIKETTKRLFDCTDCGKSFVSPVALSCHQRWHRRRAQLHSNGQPFKCEECGKVFSSLTFYHKHQRLAHSEEAPAKSFLHQVCQLQKKAFQCSDCGCRFSRASALQSHQLCHADVYGDISEKVSESSPAASPAKLNLCNKEQADSISDRAHSQIASPALMLEKDFNHDDAGVGGEDDETIDFEVEVVSVAASESSHEDNDFQQDQNPDLELVCESDQEEKEDIDFSLNQTALSTSSLHYKPEVDVKIVQINYESFSAEALGQPAMQPQEKSPSQEVKKFQCPECDRTFVKAGSLRCHRLWHRGGMGKKPRLKNNIHKANMPVRPLVKCEICGHESTTKTAHYFHLGKHEDRKPYKSIMYQLASLEKNSIKCEECGMRFSRVSALHSHQQHHNNVKKPFACLQCGKSYSNAGSLYNHRRTCTGRNPVCETEKKVKTENYNPKKTLLGPKVHHCKRCGKGFWSLGAFSHHKQYQPQCADVKQKNSSRNERNKRIRCPICGVKLGRKGGLAFHMLKHHKTAKKTQEKHKCEVCGKSYHFLSCFLKHKLVHDTEGVPPPAKSFDHQVEQVKKNTYSCPDCGKLFSRAMALQFHMKSHGYETGFPGSTSSKLPSSIDGPQCPTCLSHFTNESMLDCHRKHCGKTKEDVDGHSEGRETLESVKVEEPTENHDKGAKELNDSLKENMPETTSAELKYKCNDCGRSFAVVGALNFHKRIHRKGHVCKTKPKPTDEIEAKVKTEDKMAKAPFVCLECGRRFTSNSALGTHRRWHTDKKFAGFLSKDCKPSSLQKSLNEGPFLCNLCGKGFFYLCVLRRHQRHHPPVDPQPDSKSKTDTSVKSSDNPSKNNLVCPECGETFSGGSVLAAHFESCHAKTPETSSFQTNQAQTDSIDNTSYKVVKPTSSASTPLPAKKSKLKMKLHQCPHCSMSFLKIRGLRAHKWQKHRKSKIPAAPVSENLKPFPCPGCERRYSSQGALYNHRKTCGVVKKESKPPLPIEEEPSSPCKPVEPTVKCFFKCHKCGKAFPSEDQLEAHKEMAKTRPHSCALCCRGYWTETQLQQHLAWHDEVRRRLPTELRYRLGSSLPTAKPEGSPSHPTAESSPPKKSHKSHNCQHCGKAFLSPHALQQHEAVHKRDEPYHCSLCPRTFSEIRDLIDHHQDCLGEKEQRDSSVAQSSRDVEGLTCIECGVSFSQEMELHQHYIEHARGDF</sequence>
<feature type="region of interest" description="Disordered" evidence="15">
    <location>
        <begin position="2067"/>
        <end position="2092"/>
    </location>
</feature>
<dbReference type="FunFam" id="3.30.160.60:FF:002343">
    <property type="entry name" value="Zinc finger protein 33A"/>
    <property type="match status" value="1"/>
</dbReference>
<feature type="domain" description="C2H2-type" evidence="16">
    <location>
        <begin position="1166"/>
        <end position="1188"/>
    </location>
</feature>
<feature type="domain" description="C2H2-type" evidence="16">
    <location>
        <begin position="1997"/>
        <end position="2024"/>
    </location>
</feature>
<feature type="region of interest" description="Disordered" evidence="15">
    <location>
        <begin position="1894"/>
        <end position="1923"/>
    </location>
</feature>
<feature type="region of interest" description="Disordered" evidence="15">
    <location>
        <begin position="281"/>
        <end position="303"/>
    </location>
</feature>
<proteinExistence type="inferred from homology"/>
<dbReference type="SMART" id="SM00355">
    <property type="entry name" value="ZnF_C2H2"/>
    <property type="match status" value="43"/>
</dbReference>
<dbReference type="PROSITE" id="PS50157">
    <property type="entry name" value="ZINC_FINGER_C2H2_2"/>
    <property type="match status" value="37"/>
</dbReference>
<feature type="domain" description="C2H2-type" evidence="16">
    <location>
        <begin position="480"/>
        <end position="502"/>
    </location>
</feature>
<keyword evidence="12" id="KW-0804">Transcription</keyword>
<accession>A0A6J2WAD4</accession>
<feature type="domain" description="C2H2-type" evidence="16">
    <location>
        <begin position="712"/>
        <end position="739"/>
    </location>
</feature>
<feature type="domain" description="C2H2-type" evidence="16">
    <location>
        <begin position="740"/>
        <end position="767"/>
    </location>
</feature>
<feature type="compositionally biased region" description="Basic and acidic residues" evidence="15">
    <location>
        <begin position="955"/>
        <end position="971"/>
    </location>
</feature>
<feature type="region of interest" description="Disordered" evidence="15">
    <location>
        <begin position="2328"/>
        <end position="2358"/>
    </location>
</feature>
<feature type="domain" description="C2H2-type" evidence="16">
    <location>
        <begin position="2046"/>
        <end position="2073"/>
    </location>
</feature>
<reference evidence="18" key="1">
    <citation type="submission" date="2025-08" db="UniProtKB">
        <authorList>
            <consortium name="RefSeq"/>
        </authorList>
    </citation>
    <scope>IDENTIFICATION</scope>
</reference>
<comment type="subcellular location">
    <subcellularLocation>
        <location evidence="2">Nucleus</location>
    </subcellularLocation>
</comment>
<evidence type="ECO:0000256" key="8">
    <source>
        <dbReference type="ARBA" id="ARBA00022833"/>
    </source>
</evidence>
<dbReference type="FunFam" id="3.30.160.60:FF:000065">
    <property type="entry name" value="B-cell CLL/lymphoma 6, member B"/>
    <property type="match status" value="1"/>
</dbReference>
<dbReference type="GeneID" id="115821543"/>
<feature type="domain" description="C2H2-type" evidence="16">
    <location>
        <begin position="685"/>
        <end position="712"/>
    </location>
</feature>
<evidence type="ECO:0000256" key="13">
    <source>
        <dbReference type="ARBA" id="ARBA00023242"/>
    </source>
</evidence>
<dbReference type="InterPro" id="IPR013087">
    <property type="entry name" value="Znf_C2H2_type"/>
</dbReference>
<feature type="domain" description="C2H2-type" evidence="16">
    <location>
        <begin position="369"/>
        <end position="396"/>
    </location>
</feature>
<dbReference type="GO" id="GO:0008270">
    <property type="term" value="F:zinc ion binding"/>
    <property type="evidence" value="ECO:0007669"/>
    <property type="project" value="UniProtKB-KW"/>
</dbReference>
<dbReference type="Pfam" id="PF13912">
    <property type="entry name" value="zf-C2H2_6"/>
    <property type="match status" value="2"/>
</dbReference>
<feature type="domain" description="C2H2-type" evidence="16">
    <location>
        <begin position="341"/>
        <end position="368"/>
    </location>
</feature>
<dbReference type="RefSeq" id="XP_030641218.1">
    <property type="nucleotide sequence ID" value="XM_030785358.1"/>
</dbReference>
<feature type="region of interest" description="Disordered" evidence="15">
    <location>
        <begin position="185"/>
        <end position="226"/>
    </location>
</feature>
<feature type="domain" description="C2H2-type" evidence="16">
    <location>
        <begin position="657"/>
        <end position="684"/>
    </location>
</feature>
<comment type="similarity">
    <text evidence="3">Belongs to the krueppel C2H2-type zinc-finger protein family.</text>
</comment>
<evidence type="ECO:0000256" key="6">
    <source>
        <dbReference type="ARBA" id="ARBA00022737"/>
    </source>
</evidence>
<feature type="domain" description="C2H2-type" evidence="16">
    <location>
        <begin position="2384"/>
        <end position="2411"/>
    </location>
</feature>
<feature type="domain" description="C2H2-type" evidence="16">
    <location>
        <begin position="265"/>
        <end position="292"/>
    </location>
</feature>
<feature type="domain" description="C2H2-type" evidence="16">
    <location>
        <begin position="1623"/>
        <end position="1650"/>
    </location>
</feature>
<keyword evidence="5" id="KW-0479">Metal-binding</keyword>
<keyword evidence="7 14" id="KW-0863">Zinc-finger</keyword>
<dbReference type="PROSITE" id="PS00028">
    <property type="entry name" value="ZINC_FINGER_C2H2_1"/>
    <property type="match status" value="35"/>
</dbReference>
<keyword evidence="13" id="KW-0539">Nucleus</keyword>
<dbReference type="SUPFAM" id="SSF57667">
    <property type="entry name" value="beta-beta-alpha zinc fingers"/>
    <property type="match status" value="20"/>
</dbReference>
<keyword evidence="17" id="KW-1185">Reference proteome</keyword>
<feature type="domain" description="C2H2-type" evidence="16">
    <location>
        <begin position="1344"/>
        <end position="1367"/>
    </location>
</feature>
<evidence type="ECO:0000313" key="18">
    <source>
        <dbReference type="RefSeq" id="XP_030641218.1"/>
    </source>
</evidence>
<dbReference type="InterPro" id="IPR050752">
    <property type="entry name" value="C2H2-ZF_domain"/>
</dbReference>
<feature type="domain" description="C2H2-type" evidence="16">
    <location>
        <begin position="1825"/>
        <end position="1852"/>
    </location>
</feature>
<dbReference type="FunFam" id="3.30.160.60:FF:000624">
    <property type="entry name" value="zinc finger protein 697"/>
    <property type="match status" value="1"/>
</dbReference>
<feature type="domain" description="C2H2-type" evidence="16">
    <location>
        <begin position="2096"/>
        <end position="2124"/>
    </location>
</feature>
<feature type="region of interest" description="Disordered" evidence="15">
    <location>
        <begin position="1"/>
        <end position="24"/>
    </location>
</feature>
<protein>
    <submittedName>
        <fullName evidence="18">Uncharacterized protein LOC115821543</fullName>
    </submittedName>
</protein>
<dbReference type="OrthoDB" id="6105938at2759"/>
<dbReference type="Pfam" id="PF00096">
    <property type="entry name" value="zf-C2H2"/>
    <property type="match status" value="17"/>
</dbReference>